<gene>
    <name evidence="7" type="ORF">FHG71_08335</name>
</gene>
<keyword evidence="4 5" id="KW-0472">Membrane</keyword>
<keyword evidence="3 5" id="KW-1133">Transmembrane helix</keyword>
<protein>
    <submittedName>
        <fullName evidence="7">Calcium/sodium antiporter</fullName>
    </submittedName>
</protein>
<evidence type="ECO:0000256" key="4">
    <source>
        <dbReference type="ARBA" id="ARBA00023136"/>
    </source>
</evidence>
<feature type="domain" description="Sodium/calcium exchanger membrane region" evidence="6">
    <location>
        <begin position="3"/>
        <end position="142"/>
    </location>
</feature>
<evidence type="ECO:0000256" key="2">
    <source>
        <dbReference type="ARBA" id="ARBA00022692"/>
    </source>
</evidence>
<evidence type="ECO:0000313" key="8">
    <source>
        <dbReference type="Proteomes" id="UP000305709"/>
    </source>
</evidence>
<dbReference type="EMBL" id="VDFV01000008">
    <property type="protein sequence ID" value="TNC72388.1"/>
    <property type="molecule type" value="Genomic_DNA"/>
</dbReference>
<evidence type="ECO:0000256" key="3">
    <source>
        <dbReference type="ARBA" id="ARBA00022989"/>
    </source>
</evidence>
<evidence type="ECO:0000256" key="5">
    <source>
        <dbReference type="SAM" id="Phobius"/>
    </source>
</evidence>
<evidence type="ECO:0000256" key="1">
    <source>
        <dbReference type="ARBA" id="ARBA00004141"/>
    </source>
</evidence>
<dbReference type="NCBIfam" id="TIGR00367">
    <property type="entry name" value="calcium/sodium antiporter"/>
    <property type="match status" value="1"/>
</dbReference>
<dbReference type="Proteomes" id="UP000305709">
    <property type="component" value="Unassembled WGS sequence"/>
</dbReference>
<dbReference type="Gene3D" id="1.20.1420.30">
    <property type="entry name" value="NCX, central ion-binding region"/>
    <property type="match status" value="1"/>
</dbReference>
<dbReference type="GO" id="GO:0006874">
    <property type="term" value="P:intracellular calcium ion homeostasis"/>
    <property type="evidence" value="ECO:0007669"/>
    <property type="project" value="TreeGrafter"/>
</dbReference>
<dbReference type="GO" id="GO:0008273">
    <property type="term" value="F:calcium, potassium:sodium antiporter activity"/>
    <property type="evidence" value="ECO:0007669"/>
    <property type="project" value="TreeGrafter"/>
</dbReference>
<comment type="caution">
    <text evidence="7">The sequence shown here is derived from an EMBL/GenBank/DDBJ whole genome shotgun (WGS) entry which is preliminary data.</text>
</comment>
<proteinExistence type="predicted"/>
<feature type="transmembrane region" description="Helical" evidence="5">
    <location>
        <begin position="272"/>
        <end position="291"/>
    </location>
</feature>
<dbReference type="InterPro" id="IPR044880">
    <property type="entry name" value="NCX_ion-bd_dom_sf"/>
</dbReference>
<dbReference type="GO" id="GO:0005262">
    <property type="term" value="F:calcium channel activity"/>
    <property type="evidence" value="ECO:0007669"/>
    <property type="project" value="TreeGrafter"/>
</dbReference>
<feature type="transmembrane region" description="Helical" evidence="5">
    <location>
        <begin position="237"/>
        <end position="260"/>
    </location>
</feature>
<dbReference type="OrthoDB" id="9794225at2"/>
<feature type="transmembrane region" description="Helical" evidence="5">
    <location>
        <begin position="125"/>
        <end position="142"/>
    </location>
</feature>
<organism evidence="7 8">
    <name type="scientific">Rubellimicrobium roseum</name>
    <dbReference type="NCBI Taxonomy" id="687525"/>
    <lineage>
        <taxon>Bacteria</taxon>
        <taxon>Pseudomonadati</taxon>
        <taxon>Pseudomonadota</taxon>
        <taxon>Alphaproteobacteria</taxon>
        <taxon>Rhodobacterales</taxon>
        <taxon>Roseobacteraceae</taxon>
        <taxon>Rubellimicrobium</taxon>
    </lineage>
</organism>
<dbReference type="AlphaFoldDB" id="A0A5C4NG77"/>
<comment type="subcellular location">
    <subcellularLocation>
        <location evidence="1">Membrane</location>
        <topology evidence="1">Multi-pass membrane protein</topology>
    </subcellularLocation>
</comment>
<feature type="transmembrane region" description="Helical" evidence="5">
    <location>
        <begin position="72"/>
        <end position="92"/>
    </location>
</feature>
<feature type="domain" description="Sodium/calcium exchanger membrane region" evidence="6">
    <location>
        <begin position="173"/>
        <end position="314"/>
    </location>
</feature>
<dbReference type="RefSeq" id="WP_139081171.1">
    <property type="nucleotide sequence ID" value="NZ_VDFV01000008.1"/>
</dbReference>
<dbReference type="InterPro" id="IPR004837">
    <property type="entry name" value="NaCa_Exmemb"/>
</dbReference>
<feature type="transmembrane region" description="Helical" evidence="5">
    <location>
        <begin position="98"/>
        <end position="118"/>
    </location>
</feature>
<sequence>MTLLLLLVGLLLLAGGGEILVRGAVGAARSLGVSPLLIGLTLVGFGTSTPELITSLFAAFEGAPGIAVGNVVGSNTANILLILGATTLIRHLPVTPEAFWRDGLALVGSTVICVAAVLFGQLDRWVGAVLLAALAGYILWAYRSESANPDAEAEMHEHIAADAPQGPSSVLLSVGLALLGVVITIVGARMLVSSAIVLAQGWGISDTVIGLTVVAVGTSLPELVACVIAALRGHSDVALGNIIGSNIYNVLGILGITALVHPIPVPPEIARFDIWVLVGTTAVLMLFLRTGWRLRRWEGSAFLLAYAAYVAWLLGTV</sequence>
<dbReference type="GO" id="GO:0005886">
    <property type="term" value="C:plasma membrane"/>
    <property type="evidence" value="ECO:0007669"/>
    <property type="project" value="TreeGrafter"/>
</dbReference>
<feature type="transmembrane region" description="Helical" evidence="5">
    <location>
        <begin position="36"/>
        <end position="60"/>
    </location>
</feature>
<accession>A0A5C4NG77</accession>
<name>A0A5C4NG77_9RHOB</name>
<evidence type="ECO:0000259" key="6">
    <source>
        <dbReference type="Pfam" id="PF01699"/>
    </source>
</evidence>
<keyword evidence="8" id="KW-1185">Reference proteome</keyword>
<feature type="transmembrane region" description="Helical" evidence="5">
    <location>
        <begin position="170"/>
        <end position="192"/>
    </location>
</feature>
<keyword evidence="2 5" id="KW-0812">Transmembrane</keyword>
<dbReference type="Pfam" id="PF01699">
    <property type="entry name" value="Na_Ca_ex"/>
    <property type="match status" value="2"/>
</dbReference>
<dbReference type="PANTHER" id="PTHR10846:SF8">
    <property type="entry name" value="INNER MEMBRANE PROTEIN YRBG"/>
    <property type="match status" value="1"/>
</dbReference>
<dbReference type="InterPro" id="IPR004481">
    <property type="entry name" value="K/Na/Ca-exchanger"/>
</dbReference>
<evidence type="ECO:0000313" key="7">
    <source>
        <dbReference type="EMBL" id="TNC72388.1"/>
    </source>
</evidence>
<reference evidence="7 8" key="1">
    <citation type="submission" date="2019-06" db="EMBL/GenBank/DDBJ databases">
        <authorList>
            <person name="Jiang L."/>
        </authorList>
    </citation>
    <scope>NUCLEOTIDE SEQUENCE [LARGE SCALE GENOMIC DNA]</scope>
    <source>
        <strain evidence="7 8">YIM 48858</strain>
    </source>
</reference>
<feature type="transmembrane region" description="Helical" evidence="5">
    <location>
        <begin position="204"/>
        <end position="231"/>
    </location>
</feature>
<dbReference type="PANTHER" id="PTHR10846">
    <property type="entry name" value="SODIUM/POTASSIUM/CALCIUM EXCHANGER"/>
    <property type="match status" value="1"/>
</dbReference>
<feature type="transmembrane region" description="Helical" evidence="5">
    <location>
        <begin position="297"/>
        <end position="315"/>
    </location>
</feature>